<name>A0A4V2SWV3_9FIRM</name>
<dbReference type="Proteomes" id="UP000294813">
    <property type="component" value="Unassembled WGS sequence"/>
</dbReference>
<feature type="region of interest" description="Disordered" evidence="1">
    <location>
        <begin position="1"/>
        <end position="37"/>
    </location>
</feature>
<keyword evidence="3" id="KW-1185">Reference proteome</keyword>
<organism evidence="2 3">
    <name type="scientific">Heliophilum fasciatum</name>
    <dbReference type="NCBI Taxonomy" id="35700"/>
    <lineage>
        <taxon>Bacteria</taxon>
        <taxon>Bacillati</taxon>
        <taxon>Bacillota</taxon>
        <taxon>Clostridia</taxon>
        <taxon>Eubacteriales</taxon>
        <taxon>Heliobacteriaceae</taxon>
        <taxon>Heliophilum</taxon>
    </lineage>
</organism>
<evidence type="ECO:0000313" key="2">
    <source>
        <dbReference type="EMBL" id="TCP63726.1"/>
    </source>
</evidence>
<protein>
    <submittedName>
        <fullName evidence="2">Uncharacterized protein</fullName>
    </submittedName>
</protein>
<dbReference type="EMBL" id="SLXT01000016">
    <property type="protein sequence ID" value="TCP63726.1"/>
    <property type="molecule type" value="Genomic_DNA"/>
</dbReference>
<evidence type="ECO:0000256" key="1">
    <source>
        <dbReference type="SAM" id="MobiDB-lite"/>
    </source>
</evidence>
<sequence>GANIVTLSEETERNREHKPAPKAREEPIYSTTLKNMS</sequence>
<gene>
    <name evidence="2" type="ORF">EDD73_11670</name>
</gene>
<evidence type="ECO:0000313" key="3">
    <source>
        <dbReference type="Proteomes" id="UP000294813"/>
    </source>
</evidence>
<reference evidence="2 3" key="1">
    <citation type="submission" date="2019-03" db="EMBL/GenBank/DDBJ databases">
        <title>Genomic Encyclopedia of Type Strains, Phase IV (KMG-IV): sequencing the most valuable type-strain genomes for metagenomic binning, comparative biology and taxonomic classification.</title>
        <authorList>
            <person name="Goeker M."/>
        </authorList>
    </citation>
    <scope>NUCLEOTIDE SEQUENCE [LARGE SCALE GENOMIC DNA]</scope>
    <source>
        <strain evidence="2 3">DSM 11170</strain>
    </source>
</reference>
<comment type="caution">
    <text evidence="2">The sequence shown here is derived from an EMBL/GenBank/DDBJ whole genome shotgun (WGS) entry which is preliminary data.</text>
</comment>
<proteinExistence type="predicted"/>
<dbReference type="AlphaFoldDB" id="A0A4V2SWV3"/>
<accession>A0A4V2SWV3</accession>
<feature type="non-terminal residue" evidence="2">
    <location>
        <position position="1"/>
    </location>
</feature>
<feature type="compositionally biased region" description="Basic and acidic residues" evidence="1">
    <location>
        <begin position="10"/>
        <end position="27"/>
    </location>
</feature>